<protein>
    <recommendedName>
        <fullName evidence="4">Transmembrane protein</fullName>
    </recommendedName>
</protein>
<dbReference type="EMBL" id="NFZT01000001">
    <property type="protein sequence ID" value="OWV34269.1"/>
    <property type="molecule type" value="Genomic_DNA"/>
</dbReference>
<proteinExistence type="predicted"/>
<dbReference type="AlphaFoldDB" id="A0A219B8Z0"/>
<dbReference type="OrthoDB" id="7391824at2"/>
<feature type="transmembrane region" description="Helical" evidence="1">
    <location>
        <begin position="32"/>
        <end position="49"/>
    </location>
</feature>
<evidence type="ECO:0008006" key="4">
    <source>
        <dbReference type="Google" id="ProtNLM"/>
    </source>
</evidence>
<evidence type="ECO:0000256" key="1">
    <source>
        <dbReference type="SAM" id="Phobius"/>
    </source>
</evidence>
<gene>
    <name evidence="2" type="ORF">B5C34_12910</name>
</gene>
<dbReference type="RefSeq" id="WP_088712971.1">
    <property type="nucleotide sequence ID" value="NZ_NFZT01000001.1"/>
</dbReference>
<accession>A0A219B8Z0</accession>
<reference evidence="3" key="1">
    <citation type="submission" date="2017-05" db="EMBL/GenBank/DDBJ databases">
        <authorList>
            <person name="Lin X."/>
        </authorList>
    </citation>
    <scope>NUCLEOTIDE SEQUENCE [LARGE SCALE GENOMIC DNA]</scope>
    <source>
        <strain evidence="3">JLT2012</strain>
    </source>
</reference>
<comment type="caution">
    <text evidence="2">The sequence shown here is derived from an EMBL/GenBank/DDBJ whole genome shotgun (WGS) entry which is preliminary data.</text>
</comment>
<name>A0A219B8Z0_9SPHN</name>
<dbReference type="Proteomes" id="UP000198462">
    <property type="component" value="Unassembled WGS sequence"/>
</dbReference>
<feature type="transmembrane region" description="Helical" evidence="1">
    <location>
        <begin position="7"/>
        <end position="26"/>
    </location>
</feature>
<keyword evidence="1" id="KW-1133">Transmembrane helix</keyword>
<keyword evidence="1" id="KW-0812">Transmembrane</keyword>
<evidence type="ECO:0000313" key="2">
    <source>
        <dbReference type="EMBL" id="OWV34269.1"/>
    </source>
</evidence>
<organism evidence="2 3">
    <name type="scientific">Pacificimonas flava</name>
    <dbReference type="NCBI Taxonomy" id="1234595"/>
    <lineage>
        <taxon>Bacteria</taxon>
        <taxon>Pseudomonadati</taxon>
        <taxon>Pseudomonadota</taxon>
        <taxon>Alphaproteobacteria</taxon>
        <taxon>Sphingomonadales</taxon>
        <taxon>Sphingosinicellaceae</taxon>
        <taxon>Pacificimonas</taxon>
    </lineage>
</organism>
<keyword evidence="1" id="KW-0472">Membrane</keyword>
<evidence type="ECO:0000313" key="3">
    <source>
        <dbReference type="Proteomes" id="UP000198462"/>
    </source>
</evidence>
<sequence>MFNLISLLIGIVTFIFLVVVFIVPLVGGIGAWLALVAAIIATGIGQLSSSKTGRNFGIFVILVALLRISIGGGIL</sequence>
<keyword evidence="3" id="KW-1185">Reference proteome</keyword>
<feature type="transmembrane region" description="Helical" evidence="1">
    <location>
        <begin position="56"/>
        <end position="74"/>
    </location>
</feature>